<dbReference type="SMART" id="SM00849">
    <property type="entry name" value="Lactamase_B"/>
    <property type="match status" value="1"/>
</dbReference>
<dbReference type="Proteomes" id="UP001282474">
    <property type="component" value="Unassembled WGS sequence"/>
</dbReference>
<dbReference type="RefSeq" id="WP_045563156.1">
    <property type="nucleotide sequence ID" value="NZ_JABXWF010000010.1"/>
</dbReference>
<name>A0ABU4MJ88_9ACTN</name>
<protein>
    <submittedName>
        <fullName evidence="2">MBL fold metallo-hydrolase</fullName>
    </submittedName>
</protein>
<dbReference type="InterPro" id="IPR001279">
    <property type="entry name" value="Metallo-B-lactamas"/>
</dbReference>
<accession>A0ABU4MJ88</accession>
<evidence type="ECO:0000259" key="1">
    <source>
        <dbReference type="SMART" id="SM00849"/>
    </source>
</evidence>
<comment type="caution">
    <text evidence="2">The sequence shown here is derived from an EMBL/GenBank/DDBJ whole genome shotgun (WGS) entry which is preliminary data.</text>
</comment>
<proteinExistence type="predicted"/>
<keyword evidence="3" id="KW-1185">Reference proteome</keyword>
<sequence>MPLQKTRPGTVHRLRPDIQVLADSLEVPGIGHIPVNAFVLLSDQPVVVDTGLGLPDRNFVEVVSSVLDPKDVCWIWLTHPDRDHTGGLFDLLAAAPGARVVTTFVGAGILSCERPLPLDRCYLLNPGETMDIGDRTLTGFRPPLFDNPATVGFFDDLSGVCFSSDCFGAPLATADLAQAGDVRDVAVDDLRTAQLLWATVDSPWVRTVDMDKYLATMQPLKDRKPDLVLSTHLPPAAGITGSLLDTVATAPDAPSFTGPDQAALERMLAEFEPKGGGHGP</sequence>
<dbReference type="InterPro" id="IPR036866">
    <property type="entry name" value="RibonucZ/Hydroxyglut_hydro"/>
</dbReference>
<dbReference type="Pfam" id="PF00753">
    <property type="entry name" value="Lactamase_B"/>
    <property type="match status" value="1"/>
</dbReference>
<dbReference type="EMBL" id="JARAWJ010000006">
    <property type="protein sequence ID" value="MDX3037540.1"/>
    <property type="molecule type" value="Genomic_DNA"/>
</dbReference>
<evidence type="ECO:0000313" key="2">
    <source>
        <dbReference type="EMBL" id="MDX3037540.1"/>
    </source>
</evidence>
<organism evidence="2 3">
    <name type="scientific">Streptomyces caniscabiei</name>
    <dbReference type="NCBI Taxonomy" id="2746961"/>
    <lineage>
        <taxon>Bacteria</taxon>
        <taxon>Bacillati</taxon>
        <taxon>Actinomycetota</taxon>
        <taxon>Actinomycetes</taxon>
        <taxon>Kitasatosporales</taxon>
        <taxon>Streptomycetaceae</taxon>
        <taxon>Streptomyces</taxon>
    </lineage>
</organism>
<evidence type="ECO:0000313" key="3">
    <source>
        <dbReference type="Proteomes" id="UP001282474"/>
    </source>
</evidence>
<dbReference type="Gene3D" id="3.60.15.10">
    <property type="entry name" value="Ribonuclease Z/Hydroxyacylglutathione hydrolase-like"/>
    <property type="match status" value="1"/>
</dbReference>
<feature type="domain" description="Metallo-beta-lactamase" evidence="1">
    <location>
        <begin position="34"/>
        <end position="232"/>
    </location>
</feature>
<gene>
    <name evidence="2" type="ORF">PV383_10200</name>
</gene>
<dbReference type="SUPFAM" id="SSF56281">
    <property type="entry name" value="Metallo-hydrolase/oxidoreductase"/>
    <property type="match status" value="1"/>
</dbReference>
<reference evidence="2 3" key="1">
    <citation type="journal article" date="2023" name="Microb. Genom.">
        <title>Mesoterricola silvestris gen. nov., sp. nov., Mesoterricola sediminis sp. nov., Geothrix oryzae sp. nov., Geothrix edaphica sp. nov., Geothrix rubra sp. nov., and Geothrix limicola sp. nov., six novel members of Acidobacteriota isolated from soils.</title>
        <authorList>
            <person name="Weisberg A.J."/>
            <person name="Pearce E."/>
            <person name="Kramer C.G."/>
            <person name="Chang J.H."/>
            <person name="Clarke C.R."/>
        </authorList>
    </citation>
    <scope>NUCLEOTIDE SEQUENCE [LARGE SCALE GENOMIC DNA]</scope>
    <source>
        <strain evidence="2 3">NE20-4-1</strain>
    </source>
</reference>
<dbReference type="PANTHER" id="PTHR43717">
    <property type="entry name" value="ANAEROBIC NITRIC OXIDE REDUCTASE FLAVORUBREDOXIN"/>
    <property type="match status" value="1"/>
</dbReference>
<dbReference type="PANTHER" id="PTHR43717:SF1">
    <property type="entry name" value="ANAEROBIC NITRIC OXIDE REDUCTASE FLAVORUBREDOXIN"/>
    <property type="match status" value="1"/>
</dbReference>